<dbReference type="OrthoDB" id="4164936at2"/>
<dbReference type="RefSeq" id="WP_031047392.1">
    <property type="nucleotide sequence ID" value="NZ_JBIBHV010000001.1"/>
</dbReference>
<dbReference type="Proteomes" id="UP000053039">
    <property type="component" value="Unassembled WGS sequence"/>
</dbReference>
<reference evidence="1 2" key="1">
    <citation type="submission" date="2015-10" db="EMBL/GenBank/DDBJ databases">
        <title>Draft genome sequence of Streptomyces pseudovenezuelae DSM 40212, type strain for the species Streptomyces pseudovenezuelae.</title>
        <authorList>
            <person name="Ruckert C."/>
            <person name="Winkler A."/>
            <person name="Kalinowski J."/>
            <person name="Kampfer P."/>
            <person name="Glaeser S."/>
        </authorList>
    </citation>
    <scope>NUCLEOTIDE SEQUENCE [LARGE SCALE GENOMIC DNA]</scope>
    <source>
        <strain evidence="1 2">DSM 40212</strain>
    </source>
</reference>
<protein>
    <submittedName>
        <fullName evidence="1">Uncharacterized protein</fullName>
    </submittedName>
</protein>
<proteinExistence type="predicted"/>
<gene>
    <name evidence="1" type="ORF">AQI94_29150</name>
</gene>
<sequence length="157" mass="17584">MTYDIMLVRVRPGLTLQETLDRLNADFDPDVDLPPLRLTQAQRNEWDRILRRVSRDIGPVESEEYLYGLTLETVGPTGRVQLDYCGDTAHIEVAYRHSGPAAVEVMALAYRIARVVEDESGLTGHDFEVNQPTRSGDPVKAAARLSGVSEWAQHHLS</sequence>
<dbReference type="EMBL" id="LMWM01000030">
    <property type="protein sequence ID" value="KUM84644.1"/>
    <property type="molecule type" value="Genomic_DNA"/>
</dbReference>
<name>A0A101N172_9ACTN</name>
<evidence type="ECO:0000313" key="2">
    <source>
        <dbReference type="Proteomes" id="UP000053039"/>
    </source>
</evidence>
<evidence type="ECO:0000313" key="1">
    <source>
        <dbReference type="EMBL" id="KUM84644.1"/>
    </source>
</evidence>
<accession>A0A101N172</accession>
<comment type="caution">
    <text evidence="1">The sequence shown here is derived from an EMBL/GenBank/DDBJ whole genome shotgun (WGS) entry which is preliminary data.</text>
</comment>
<organism evidence="1 2">
    <name type="scientific">Streptomyces pseudovenezuelae</name>
    <dbReference type="NCBI Taxonomy" id="67350"/>
    <lineage>
        <taxon>Bacteria</taxon>
        <taxon>Bacillati</taxon>
        <taxon>Actinomycetota</taxon>
        <taxon>Actinomycetes</taxon>
        <taxon>Kitasatosporales</taxon>
        <taxon>Streptomycetaceae</taxon>
        <taxon>Streptomyces</taxon>
        <taxon>Streptomyces aurantiacus group</taxon>
    </lineage>
</organism>
<dbReference type="AlphaFoldDB" id="A0A101N172"/>